<dbReference type="InterPro" id="IPR028992">
    <property type="entry name" value="Hedgehog/Intein_dom"/>
</dbReference>
<dbReference type="AlphaFoldDB" id="A0A1X6YA26"/>
<evidence type="ECO:0000259" key="1">
    <source>
        <dbReference type="Pfam" id="PF13403"/>
    </source>
</evidence>
<dbReference type="EMBL" id="FWFX01000001">
    <property type="protein sequence ID" value="SLN14469.1"/>
    <property type="molecule type" value="Genomic_DNA"/>
</dbReference>
<proteinExistence type="predicted"/>
<sequence length="385" mass="41752">MADYSIYVLGEGQPGSEQISLTGGVTIDGVTQGDGSHLVDEYLTINSTTVTELFISDGGTTDTNFADNDGNQLLDGAQSLDGTTYADGTRIEAEYRFTVLDESTGIEYEILAVNINNSSPSYGTNEALAFIGTPPPVGVPLRVVEASEGPPNGGPNAVDASEISPICLTRGTLVETRNGPELIEHLRLGDLMCTHEGCFQPLRYIYRRWFSRSDFERNPKLRPIRICAGAMGCGLPNRDLLVSPQHRMLVQSPIAVRMFAACDVLVPAIKLTALPGIFVDTEIEGIEYIHLLFDQHEVIFAEGTPTESLYTGPEALKVLSPETRAELFALFPEIATPDHSAKPACYIPSNMAQRALIARHLKNKKPLICQPSGITPQPAERHNLG</sequence>
<dbReference type="Pfam" id="PF13403">
    <property type="entry name" value="Hint_2"/>
    <property type="match status" value="1"/>
</dbReference>
<feature type="domain" description="Hedgehog/Intein (Hint)" evidence="1">
    <location>
        <begin position="166"/>
        <end position="312"/>
    </location>
</feature>
<dbReference type="OrthoDB" id="6305173at2"/>
<evidence type="ECO:0000313" key="3">
    <source>
        <dbReference type="Proteomes" id="UP000193061"/>
    </source>
</evidence>
<dbReference type="RefSeq" id="WP_085803817.1">
    <property type="nucleotide sequence ID" value="NZ_FWFX01000001.1"/>
</dbReference>
<keyword evidence="3" id="KW-1185">Reference proteome</keyword>
<dbReference type="Proteomes" id="UP000193061">
    <property type="component" value="Unassembled WGS sequence"/>
</dbReference>
<accession>A0A1X6YA26</accession>
<dbReference type="InterPro" id="IPR036844">
    <property type="entry name" value="Hint_dom_sf"/>
</dbReference>
<reference evidence="2 3" key="1">
    <citation type="submission" date="2017-03" db="EMBL/GenBank/DDBJ databases">
        <authorList>
            <person name="Afonso C.L."/>
            <person name="Miller P.J."/>
            <person name="Scott M.A."/>
            <person name="Spackman E."/>
            <person name="Goraichik I."/>
            <person name="Dimitrov K.M."/>
            <person name="Suarez D.L."/>
            <person name="Swayne D.E."/>
        </authorList>
    </citation>
    <scope>NUCLEOTIDE SEQUENCE [LARGE SCALE GENOMIC DNA]</scope>
    <source>
        <strain evidence="2 3">CECT 7450</strain>
    </source>
</reference>
<dbReference type="SUPFAM" id="SSF51294">
    <property type="entry name" value="Hedgehog/intein (Hint) domain"/>
    <property type="match status" value="1"/>
</dbReference>
<gene>
    <name evidence="2" type="ORF">ROA7450_00274</name>
</gene>
<protein>
    <recommendedName>
        <fullName evidence="1">Hedgehog/Intein (Hint) domain-containing protein</fullName>
    </recommendedName>
</protein>
<name>A0A1X6YA26_9RHOB</name>
<evidence type="ECO:0000313" key="2">
    <source>
        <dbReference type="EMBL" id="SLN14469.1"/>
    </source>
</evidence>
<organism evidence="2 3">
    <name type="scientific">Roseovarius albus</name>
    <dbReference type="NCBI Taxonomy" id="1247867"/>
    <lineage>
        <taxon>Bacteria</taxon>
        <taxon>Pseudomonadati</taxon>
        <taxon>Pseudomonadota</taxon>
        <taxon>Alphaproteobacteria</taxon>
        <taxon>Rhodobacterales</taxon>
        <taxon>Roseobacteraceae</taxon>
        <taxon>Roseovarius</taxon>
    </lineage>
</organism>